<evidence type="ECO:0000256" key="8">
    <source>
        <dbReference type="SAM" id="Phobius"/>
    </source>
</evidence>
<feature type="region of interest" description="Disordered" evidence="7">
    <location>
        <begin position="355"/>
        <end position="451"/>
    </location>
</feature>
<feature type="region of interest" description="Disordered" evidence="7">
    <location>
        <begin position="512"/>
        <end position="593"/>
    </location>
</feature>
<dbReference type="AlphaFoldDB" id="A0A9W8YSK9"/>
<evidence type="ECO:0000256" key="1">
    <source>
        <dbReference type="ARBA" id="ARBA00004167"/>
    </source>
</evidence>
<dbReference type="PROSITE" id="PS50002">
    <property type="entry name" value="SH3"/>
    <property type="match status" value="1"/>
</dbReference>
<comment type="caution">
    <text evidence="10">The sequence shown here is derived from an EMBL/GenBank/DDBJ whole genome shotgun (WGS) entry which is preliminary data.</text>
</comment>
<feature type="compositionally biased region" description="Low complexity" evidence="7">
    <location>
        <begin position="139"/>
        <end position="160"/>
    </location>
</feature>
<dbReference type="PANTHER" id="PTHR15549">
    <property type="entry name" value="PAIRED IMMUNOGLOBULIN-LIKE TYPE 2 RECEPTOR"/>
    <property type="match status" value="1"/>
</dbReference>
<evidence type="ECO:0000256" key="3">
    <source>
        <dbReference type="ARBA" id="ARBA00022692"/>
    </source>
</evidence>
<gene>
    <name evidence="10" type="ORF">N0V93_004296</name>
</gene>
<dbReference type="InterPro" id="IPR036028">
    <property type="entry name" value="SH3-like_dom_sf"/>
</dbReference>
<feature type="region of interest" description="Disordered" evidence="7">
    <location>
        <begin position="43"/>
        <end position="92"/>
    </location>
</feature>
<keyword evidence="3 8" id="KW-0812">Transmembrane</keyword>
<evidence type="ECO:0000256" key="7">
    <source>
        <dbReference type="SAM" id="MobiDB-lite"/>
    </source>
</evidence>
<feature type="compositionally biased region" description="Pro residues" evidence="7">
    <location>
        <begin position="418"/>
        <end position="428"/>
    </location>
</feature>
<organism evidence="10 11">
    <name type="scientific">Gnomoniopsis smithogilvyi</name>
    <dbReference type="NCBI Taxonomy" id="1191159"/>
    <lineage>
        <taxon>Eukaryota</taxon>
        <taxon>Fungi</taxon>
        <taxon>Dikarya</taxon>
        <taxon>Ascomycota</taxon>
        <taxon>Pezizomycotina</taxon>
        <taxon>Sordariomycetes</taxon>
        <taxon>Sordariomycetidae</taxon>
        <taxon>Diaporthales</taxon>
        <taxon>Gnomoniaceae</taxon>
        <taxon>Gnomoniopsis</taxon>
    </lineage>
</organism>
<feature type="compositionally biased region" description="Low complexity" evidence="7">
    <location>
        <begin position="43"/>
        <end position="67"/>
    </location>
</feature>
<dbReference type="InterPro" id="IPR051694">
    <property type="entry name" value="Immunoregulatory_rcpt-like"/>
</dbReference>
<feature type="compositionally biased region" description="Polar residues" evidence="7">
    <location>
        <begin position="247"/>
        <end position="259"/>
    </location>
</feature>
<dbReference type="InterPro" id="IPR001452">
    <property type="entry name" value="SH3_domain"/>
</dbReference>
<keyword evidence="2 6" id="KW-0728">SH3 domain</keyword>
<evidence type="ECO:0000256" key="4">
    <source>
        <dbReference type="ARBA" id="ARBA00022989"/>
    </source>
</evidence>
<dbReference type="Proteomes" id="UP001140453">
    <property type="component" value="Unassembled WGS sequence"/>
</dbReference>
<evidence type="ECO:0000256" key="5">
    <source>
        <dbReference type="ARBA" id="ARBA00023136"/>
    </source>
</evidence>
<dbReference type="OrthoDB" id="5340910at2759"/>
<dbReference type="SMART" id="SM00326">
    <property type="entry name" value="SH3"/>
    <property type="match status" value="1"/>
</dbReference>
<comment type="subcellular location">
    <subcellularLocation>
        <location evidence="1">Membrane</location>
        <topology evidence="1">Single-pass membrane protein</topology>
    </subcellularLocation>
</comment>
<reference evidence="10" key="1">
    <citation type="submission" date="2022-10" db="EMBL/GenBank/DDBJ databases">
        <title>Tapping the CABI collections for fungal endophytes: first genome assemblies for Collariella, Neodidymelliopsis, Ascochyta clinopodiicola, Didymella pomorum, Didymosphaeria variabile, Neocosmospora piperis and Neocucurbitaria cava.</title>
        <authorList>
            <person name="Hill R."/>
        </authorList>
    </citation>
    <scope>NUCLEOTIDE SEQUENCE</scope>
    <source>
        <strain evidence="10">IMI 355082</strain>
    </source>
</reference>
<dbReference type="GO" id="GO:0016020">
    <property type="term" value="C:membrane"/>
    <property type="evidence" value="ECO:0007669"/>
    <property type="project" value="UniProtKB-SubCell"/>
</dbReference>
<feature type="region of interest" description="Disordered" evidence="7">
    <location>
        <begin position="208"/>
        <end position="283"/>
    </location>
</feature>
<feature type="domain" description="SH3" evidence="9">
    <location>
        <begin position="461"/>
        <end position="522"/>
    </location>
</feature>
<dbReference type="GO" id="GO:0071944">
    <property type="term" value="C:cell periphery"/>
    <property type="evidence" value="ECO:0007669"/>
    <property type="project" value="UniProtKB-ARBA"/>
</dbReference>
<evidence type="ECO:0000313" key="11">
    <source>
        <dbReference type="Proteomes" id="UP001140453"/>
    </source>
</evidence>
<feature type="region of interest" description="Disordered" evidence="7">
    <location>
        <begin position="139"/>
        <end position="161"/>
    </location>
</feature>
<evidence type="ECO:0000313" key="10">
    <source>
        <dbReference type="EMBL" id="KAJ4390698.1"/>
    </source>
</evidence>
<sequence length="593" mass="61084">MAHRRGHFHALQRDAADIVAPAVKEKRVVTIYTTITSSGWTGGDLTTLSPSSTSTGNTKETKTTSSEAGLESAKGINKGIDGQTDSTLSSSSDLPTAIEATAFTATDMSGGLVAATSTPSTSSTSASSTLASSTTTAATAASESSASSTSTSSSSSSSSSGGSDVAVKAGIALGVLAGVFVILALVYFVIMRKKKQVEAEQRADDEKLYGNGSFDARPTTSSTPAKAPRLSLRPVTGLFTGFHTAGQGEQATRGVNSAQRRAPGTSAWERPSEGSNTSDLNPFGNHAQVLEEPGTPNYAMDPMTPISEASTHMASPEHVISPGLAPAPRVSPLPANPGSTAREVSAITMNSATIPPLLTTKDLPKSPPRSVDVSPIESMDGPSASSTNLAVIERQMSERRQSVRNDKVPAPLDLTLPPKMPSAVPPSPSGTEFSFSEIDPNQSPLPPSQGAAAIAEAGGPANTAVHRVQLDFVPTLDDELALKAGDVVRLLHEYDDGWCLCIKLDRSMQGVAPRSCLSSRPVKPRVRPQGRPRGPGAGQRGPGPHMSAFGPGNGSGTRPQSPGGPAYRPTQPSQQYGPGKPGPGPSHLPGQAY</sequence>
<feature type="compositionally biased region" description="Basic and acidic residues" evidence="7">
    <location>
        <begin position="395"/>
        <end position="407"/>
    </location>
</feature>
<dbReference type="Pfam" id="PF14604">
    <property type="entry name" value="SH3_9"/>
    <property type="match status" value="1"/>
</dbReference>
<dbReference type="EMBL" id="JAPEVB010000003">
    <property type="protein sequence ID" value="KAJ4390698.1"/>
    <property type="molecule type" value="Genomic_DNA"/>
</dbReference>
<dbReference type="Gene3D" id="2.30.30.40">
    <property type="entry name" value="SH3 Domains"/>
    <property type="match status" value="1"/>
</dbReference>
<accession>A0A9W8YSK9</accession>
<evidence type="ECO:0000256" key="6">
    <source>
        <dbReference type="PROSITE-ProRule" id="PRU00192"/>
    </source>
</evidence>
<dbReference type="SUPFAM" id="SSF50044">
    <property type="entry name" value="SH3-domain"/>
    <property type="match status" value="1"/>
</dbReference>
<feature type="transmembrane region" description="Helical" evidence="8">
    <location>
        <begin position="169"/>
        <end position="190"/>
    </location>
</feature>
<protein>
    <recommendedName>
        <fullName evidence="9">SH3 domain-containing protein</fullName>
    </recommendedName>
</protein>
<keyword evidence="4 8" id="KW-1133">Transmembrane helix</keyword>
<keyword evidence="11" id="KW-1185">Reference proteome</keyword>
<feature type="compositionally biased region" description="Polar residues" evidence="7">
    <location>
        <begin position="430"/>
        <end position="442"/>
    </location>
</feature>
<name>A0A9W8YSK9_9PEZI</name>
<keyword evidence="5 8" id="KW-0472">Membrane</keyword>
<evidence type="ECO:0000259" key="9">
    <source>
        <dbReference type="PROSITE" id="PS50002"/>
    </source>
</evidence>
<evidence type="ECO:0000256" key="2">
    <source>
        <dbReference type="ARBA" id="ARBA00022443"/>
    </source>
</evidence>
<proteinExistence type="predicted"/>